<dbReference type="EMBL" id="BMAW01062545">
    <property type="protein sequence ID" value="GFT36312.1"/>
    <property type="molecule type" value="Genomic_DNA"/>
</dbReference>
<reference evidence="1" key="1">
    <citation type="submission" date="2020-08" db="EMBL/GenBank/DDBJ databases">
        <title>Multicomponent nature underlies the extraordinary mechanical properties of spider dragline silk.</title>
        <authorList>
            <person name="Kono N."/>
            <person name="Nakamura H."/>
            <person name="Mori M."/>
            <person name="Yoshida Y."/>
            <person name="Ohtoshi R."/>
            <person name="Malay A.D."/>
            <person name="Moran D.A.P."/>
            <person name="Tomita M."/>
            <person name="Numata K."/>
            <person name="Arakawa K."/>
        </authorList>
    </citation>
    <scope>NUCLEOTIDE SEQUENCE</scope>
</reference>
<dbReference type="AlphaFoldDB" id="A0A8X6TMT2"/>
<keyword evidence="2" id="KW-1185">Reference proteome</keyword>
<name>A0A8X6TMT2_NEPPI</name>
<sequence>MCWTFLKKLVYNIIYDRKGRPQPPSLIQITTIKDFYSYINAEKRRYERAKHNNQRLNRYRVLFSLKKKPLLFVFR</sequence>
<protein>
    <submittedName>
        <fullName evidence="1">Uncharacterized protein</fullName>
    </submittedName>
</protein>
<organism evidence="1 2">
    <name type="scientific">Nephila pilipes</name>
    <name type="common">Giant wood spider</name>
    <name type="synonym">Nephila maculata</name>
    <dbReference type="NCBI Taxonomy" id="299642"/>
    <lineage>
        <taxon>Eukaryota</taxon>
        <taxon>Metazoa</taxon>
        <taxon>Ecdysozoa</taxon>
        <taxon>Arthropoda</taxon>
        <taxon>Chelicerata</taxon>
        <taxon>Arachnida</taxon>
        <taxon>Araneae</taxon>
        <taxon>Araneomorphae</taxon>
        <taxon>Entelegynae</taxon>
        <taxon>Araneoidea</taxon>
        <taxon>Nephilidae</taxon>
        <taxon>Nephila</taxon>
    </lineage>
</organism>
<evidence type="ECO:0000313" key="1">
    <source>
        <dbReference type="EMBL" id="GFT36312.1"/>
    </source>
</evidence>
<dbReference type="Proteomes" id="UP000887013">
    <property type="component" value="Unassembled WGS sequence"/>
</dbReference>
<comment type="caution">
    <text evidence="1">The sequence shown here is derived from an EMBL/GenBank/DDBJ whole genome shotgun (WGS) entry which is preliminary data.</text>
</comment>
<proteinExistence type="predicted"/>
<evidence type="ECO:0000313" key="2">
    <source>
        <dbReference type="Proteomes" id="UP000887013"/>
    </source>
</evidence>
<accession>A0A8X6TMT2</accession>
<gene>
    <name evidence="1" type="ORF">NPIL_111811</name>
</gene>